<proteinExistence type="predicted"/>
<dbReference type="EMBL" id="JABFUD020000007">
    <property type="protein sequence ID" value="KAI5077127.1"/>
    <property type="molecule type" value="Genomic_DNA"/>
</dbReference>
<organism evidence="1 2">
    <name type="scientific">Adiantum capillus-veneris</name>
    <name type="common">Maidenhair fern</name>
    <dbReference type="NCBI Taxonomy" id="13818"/>
    <lineage>
        <taxon>Eukaryota</taxon>
        <taxon>Viridiplantae</taxon>
        <taxon>Streptophyta</taxon>
        <taxon>Embryophyta</taxon>
        <taxon>Tracheophyta</taxon>
        <taxon>Polypodiopsida</taxon>
        <taxon>Polypodiidae</taxon>
        <taxon>Polypodiales</taxon>
        <taxon>Pteridineae</taxon>
        <taxon>Pteridaceae</taxon>
        <taxon>Vittarioideae</taxon>
        <taxon>Adiantum</taxon>
    </lineage>
</organism>
<name>A0A9D4V177_ADICA</name>
<evidence type="ECO:0000313" key="2">
    <source>
        <dbReference type="Proteomes" id="UP000886520"/>
    </source>
</evidence>
<comment type="caution">
    <text evidence="1">The sequence shown here is derived from an EMBL/GenBank/DDBJ whole genome shotgun (WGS) entry which is preliminary data.</text>
</comment>
<sequence length="277" mass="30316">MVQVMDVLVDIDATLVYPAGGGPPVDDSVQAPLLNRYSLAHGALEFLAALDCYTHDQESAEKSPIRMRGGLYSCGRHARNCSLAKALVEAIHKRLGYHFTQKLEAFSVPNGNCGKKILRGLRRGLDLHRTILVDDGGRNVHPGEESNLLKIYDFASHSHDLTYAHKLYRARLSNNLVRALGMIIMSVTASNASDGTATVVEALHNLQWDSDNMYHHGSSNAKAIYDQGLKAMQALNPGLCLAYPTTSPWSLICSEAEEAAVFPRCQDLIIQDCSDVL</sequence>
<dbReference type="AlphaFoldDB" id="A0A9D4V177"/>
<keyword evidence="2" id="KW-1185">Reference proteome</keyword>
<gene>
    <name evidence="1" type="ORF">GOP47_0006951</name>
</gene>
<protein>
    <submittedName>
        <fullName evidence="1">Uncharacterized protein</fullName>
    </submittedName>
</protein>
<accession>A0A9D4V177</accession>
<dbReference type="Proteomes" id="UP000886520">
    <property type="component" value="Chromosome 7"/>
</dbReference>
<evidence type="ECO:0000313" key="1">
    <source>
        <dbReference type="EMBL" id="KAI5077127.1"/>
    </source>
</evidence>
<reference evidence="1" key="1">
    <citation type="submission" date="2021-01" db="EMBL/GenBank/DDBJ databases">
        <title>Adiantum capillus-veneris genome.</title>
        <authorList>
            <person name="Fang Y."/>
            <person name="Liao Q."/>
        </authorList>
    </citation>
    <scope>NUCLEOTIDE SEQUENCE</scope>
    <source>
        <strain evidence="1">H3</strain>
        <tissue evidence="1">Leaf</tissue>
    </source>
</reference>